<organism evidence="3 4">
    <name type="scientific">Erythrobacter aureus</name>
    <dbReference type="NCBI Taxonomy" id="2182384"/>
    <lineage>
        <taxon>Bacteria</taxon>
        <taxon>Pseudomonadati</taxon>
        <taxon>Pseudomonadota</taxon>
        <taxon>Alphaproteobacteria</taxon>
        <taxon>Sphingomonadales</taxon>
        <taxon>Erythrobacteraceae</taxon>
        <taxon>Erythrobacter/Porphyrobacter group</taxon>
        <taxon>Erythrobacter</taxon>
    </lineage>
</organism>
<dbReference type="SUPFAM" id="SSF54637">
    <property type="entry name" value="Thioesterase/thiol ester dehydrase-isomerase"/>
    <property type="match status" value="1"/>
</dbReference>
<dbReference type="InterPro" id="IPR003736">
    <property type="entry name" value="PAAI_dom"/>
</dbReference>
<proteinExistence type="predicted"/>
<dbReference type="AlphaFoldDB" id="A0A345YDX9"/>
<evidence type="ECO:0000313" key="4">
    <source>
        <dbReference type="Proteomes" id="UP000254508"/>
    </source>
</evidence>
<evidence type="ECO:0000256" key="1">
    <source>
        <dbReference type="ARBA" id="ARBA00022801"/>
    </source>
</evidence>
<dbReference type="KEGG" id="err:DVR09_07060"/>
<keyword evidence="1" id="KW-0378">Hydrolase</keyword>
<keyword evidence="4" id="KW-1185">Reference proteome</keyword>
<dbReference type="CDD" id="cd03443">
    <property type="entry name" value="PaaI_thioesterase"/>
    <property type="match status" value="1"/>
</dbReference>
<dbReference type="RefSeq" id="WP_115416314.1">
    <property type="nucleotide sequence ID" value="NZ_CP031357.1"/>
</dbReference>
<dbReference type="InterPro" id="IPR006683">
    <property type="entry name" value="Thioestr_dom"/>
</dbReference>
<evidence type="ECO:0000313" key="3">
    <source>
        <dbReference type="EMBL" id="AXK42131.1"/>
    </source>
</evidence>
<gene>
    <name evidence="3" type="ORF">DVR09_07060</name>
</gene>
<dbReference type="EMBL" id="CP031357">
    <property type="protein sequence ID" value="AXK42131.1"/>
    <property type="molecule type" value="Genomic_DNA"/>
</dbReference>
<dbReference type="GO" id="GO:0016289">
    <property type="term" value="F:acyl-CoA hydrolase activity"/>
    <property type="evidence" value="ECO:0007669"/>
    <property type="project" value="UniProtKB-ARBA"/>
</dbReference>
<dbReference type="Pfam" id="PF03061">
    <property type="entry name" value="4HBT"/>
    <property type="match status" value="1"/>
</dbReference>
<dbReference type="InterPro" id="IPR029069">
    <property type="entry name" value="HotDog_dom_sf"/>
</dbReference>
<dbReference type="NCBIfam" id="TIGR00369">
    <property type="entry name" value="unchar_dom_1"/>
    <property type="match status" value="1"/>
</dbReference>
<feature type="domain" description="Thioesterase" evidence="2">
    <location>
        <begin position="60"/>
        <end position="128"/>
    </location>
</feature>
<dbReference type="OrthoDB" id="9813158at2"/>
<protein>
    <submittedName>
        <fullName evidence="3">PaaI family thioesterase</fullName>
    </submittedName>
</protein>
<accession>A0A345YDX9</accession>
<sequence>MSEKARKFDPSKATSFLTGRGHAGWLGLQYSDHGDDWVELQLPWREDLLGEEGQRVLASGPILSLMDMASGMAIWRAMDDFTAIATLDLRVDYVRPACEGASVFGRSQCYRLTRSAAFVRGLAHDGDAEDPVAHIQAVFMKIAAAPRL</sequence>
<dbReference type="Gene3D" id="3.10.129.10">
    <property type="entry name" value="Hotdog Thioesterase"/>
    <property type="match status" value="1"/>
</dbReference>
<reference evidence="4" key="1">
    <citation type="submission" date="2018-07" db="EMBL/GenBank/DDBJ databases">
        <title>Genome sequence of Erythrobacter strain YH-07, an antagonistic bacterium isolated from Yellow Sea.</title>
        <authorList>
            <person name="Tang T."/>
            <person name="Liu Q."/>
            <person name="Sun X."/>
        </authorList>
    </citation>
    <scope>NUCLEOTIDE SEQUENCE [LARGE SCALE GENOMIC DNA]</scope>
    <source>
        <strain evidence="4">YH-07</strain>
    </source>
</reference>
<name>A0A345YDX9_9SPHN</name>
<dbReference type="Proteomes" id="UP000254508">
    <property type="component" value="Chromosome"/>
</dbReference>
<evidence type="ECO:0000259" key="2">
    <source>
        <dbReference type="Pfam" id="PF03061"/>
    </source>
</evidence>